<keyword evidence="6" id="KW-0378">Hydrolase</keyword>
<evidence type="ECO:0000256" key="7">
    <source>
        <dbReference type="ARBA" id="ARBA00023242"/>
    </source>
</evidence>
<dbReference type="AlphaFoldDB" id="A0AAE1HLN6"/>
<dbReference type="GO" id="GO:0046872">
    <property type="term" value="F:metal ion binding"/>
    <property type="evidence" value="ECO:0007669"/>
    <property type="project" value="UniProtKB-KW"/>
</dbReference>
<comment type="caution">
    <text evidence="9">The sequence shown here is derived from an EMBL/GenBank/DDBJ whole genome shotgun (WGS) entry which is preliminary data.</text>
</comment>
<evidence type="ECO:0000256" key="6">
    <source>
        <dbReference type="ARBA" id="ARBA00022801"/>
    </source>
</evidence>
<keyword evidence="4" id="KW-0540">Nuclease</keyword>
<reference evidence="9" key="1">
    <citation type="submission" date="2021-07" db="EMBL/GenBank/DDBJ databases">
        <authorList>
            <person name="Catto M.A."/>
            <person name="Jacobson A."/>
            <person name="Kennedy G."/>
            <person name="Labadie P."/>
            <person name="Hunt B.G."/>
            <person name="Srinivasan R."/>
        </authorList>
    </citation>
    <scope>NUCLEOTIDE SEQUENCE</scope>
    <source>
        <strain evidence="9">PL_HMW_Pooled</strain>
        <tissue evidence="9">Head</tissue>
    </source>
</reference>
<dbReference type="InterPro" id="IPR027806">
    <property type="entry name" value="HARBI1_dom"/>
</dbReference>
<evidence type="ECO:0000256" key="4">
    <source>
        <dbReference type="ARBA" id="ARBA00022722"/>
    </source>
</evidence>
<comment type="similarity">
    <text evidence="3">Belongs to the HARBI1 family.</text>
</comment>
<name>A0AAE1HLN6_9NEOP</name>
<dbReference type="GO" id="GO:0004518">
    <property type="term" value="F:nuclease activity"/>
    <property type="evidence" value="ECO:0007669"/>
    <property type="project" value="UniProtKB-KW"/>
</dbReference>
<feature type="non-terminal residue" evidence="9">
    <location>
        <position position="1"/>
    </location>
</feature>
<protein>
    <submittedName>
        <fullName evidence="9">Nuclease</fullName>
    </submittedName>
</protein>
<proteinExistence type="inferred from homology"/>
<accession>A0AAE1HLN6</accession>
<gene>
    <name evidence="9" type="ORF">KUF71_002043</name>
</gene>
<evidence type="ECO:0000256" key="5">
    <source>
        <dbReference type="ARBA" id="ARBA00022723"/>
    </source>
</evidence>
<evidence type="ECO:0000259" key="8">
    <source>
        <dbReference type="Pfam" id="PF13359"/>
    </source>
</evidence>
<keyword evidence="7" id="KW-0539">Nucleus</keyword>
<keyword evidence="10" id="KW-1185">Reference proteome</keyword>
<sequence>TKIKITIPDMAELSEGLGIRPGEDMTHSHIRKVRKLMRSLIDPFTLPTIQFLKRFRLSKPLVVQLIRDLRPYIKESERRGSLSIETKVFIALHFYATGSYQRVVSDSWIHCVGRSTAGQAIREVTNALNKRAIQRKWIKFPKTKSERKIHIDRNVRRFGIPNVLGFIDGTEITITPPHKNMNPQTYWTRKHHYAINCQVICDSSLYIMDILANYPGSCNDAFIFKASGARKRMQAAFREEPCWLLGLNFLILYILGDSGYPNEPWCIIPLLDQEPGSAEEYFTKRHCRARNSVERCIGVLKSRFRCLLKDRTHHYLPLRAATIIKACTVLHNMCIMAGVPRPPLIEGEEDGVAWVPQEQEHEEVDEIEAEMDERLALDPAGRNFAAAAVRSRPGGWVF</sequence>
<dbReference type="Proteomes" id="UP001219518">
    <property type="component" value="Unassembled WGS sequence"/>
</dbReference>
<dbReference type="PANTHER" id="PTHR22930:SF289">
    <property type="entry name" value="DDE TNP4 DOMAIN-CONTAINING PROTEIN-RELATED"/>
    <property type="match status" value="1"/>
</dbReference>
<dbReference type="EMBL" id="JAHWGI010001147">
    <property type="protein sequence ID" value="KAK3923635.1"/>
    <property type="molecule type" value="Genomic_DNA"/>
</dbReference>
<keyword evidence="5" id="KW-0479">Metal-binding</keyword>
<reference evidence="9" key="2">
    <citation type="journal article" date="2023" name="BMC Genomics">
        <title>Pest status, molecular evolution, and epigenetic factors derived from the genome assembly of Frankliniella fusca, a thysanopteran phytovirus vector.</title>
        <authorList>
            <person name="Catto M.A."/>
            <person name="Labadie P.E."/>
            <person name="Jacobson A.L."/>
            <person name="Kennedy G.G."/>
            <person name="Srinivasan R."/>
            <person name="Hunt B.G."/>
        </authorList>
    </citation>
    <scope>NUCLEOTIDE SEQUENCE</scope>
    <source>
        <strain evidence="9">PL_HMW_Pooled</strain>
    </source>
</reference>
<dbReference type="InterPro" id="IPR045249">
    <property type="entry name" value="HARBI1-like"/>
</dbReference>
<feature type="domain" description="DDE Tnp4" evidence="8">
    <location>
        <begin position="167"/>
        <end position="332"/>
    </location>
</feature>
<dbReference type="GO" id="GO:0005634">
    <property type="term" value="C:nucleus"/>
    <property type="evidence" value="ECO:0007669"/>
    <property type="project" value="UniProtKB-SubCell"/>
</dbReference>
<evidence type="ECO:0000256" key="2">
    <source>
        <dbReference type="ARBA" id="ARBA00004123"/>
    </source>
</evidence>
<dbReference type="PANTHER" id="PTHR22930">
    <property type="match status" value="1"/>
</dbReference>
<comment type="cofactor">
    <cofactor evidence="1">
        <name>a divalent metal cation</name>
        <dbReference type="ChEBI" id="CHEBI:60240"/>
    </cofactor>
</comment>
<dbReference type="GO" id="GO:0016787">
    <property type="term" value="F:hydrolase activity"/>
    <property type="evidence" value="ECO:0007669"/>
    <property type="project" value="UniProtKB-KW"/>
</dbReference>
<organism evidence="9 10">
    <name type="scientific">Frankliniella fusca</name>
    <dbReference type="NCBI Taxonomy" id="407009"/>
    <lineage>
        <taxon>Eukaryota</taxon>
        <taxon>Metazoa</taxon>
        <taxon>Ecdysozoa</taxon>
        <taxon>Arthropoda</taxon>
        <taxon>Hexapoda</taxon>
        <taxon>Insecta</taxon>
        <taxon>Pterygota</taxon>
        <taxon>Neoptera</taxon>
        <taxon>Paraneoptera</taxon>
        <taxon>Thysanoptera</taxon>
        <taxon>Terebrantia</taxon>
        <taxon>Thripoidea</taxon>
        <taxon>Thripidae</taxon>
        <taxon>Frankliniella</taxon>
    </lineage>
</organism>
<evidence type="ECO:0000256" key="1">
    <source>
        <dbReference type="ARBA" id="ARBA00001968"/>
    </source>
</evidence>
<comment type="subcellular location">
    <subcellularLocation>
        <location evidence="2">Nucleus</location>
    </subcellularLocation>
</comment>
<evidence type="ECO:0000313" key="9">
    <source>
        <dbReference type="EMBL" id="KAK3923635.1"/>
    </source>
</evidence>
<evidence type="ECO:0000313" key="10">
    <source>
        <dbReference type="Proteomes" id="UP001219518"/>
    </source>
</evidence>
<evidence type="ECO:0000256" key="3">
    <source>
        <dbReference type="ARBA" id="ARBA00006958"/>
    </source>
</evidence>
<dbReference type="Pfam" id="PF13359">
    <property type="entry name" value="DDE_Tnp_4"/>
    <property type="match status" value="1"/>
</dbReference>